<comment type="catalytic activity">
    <reaction evidence="10">
        <text>K(+)(in) + H(+)(out) = K(+)(out) + H(+)(in)</text>
        <dbReference type="Rhea" id="RHEA:29467"/>
        <dbReference type="ChEBI" id="CHEBI:15378"/>
        <dbReference type="ChEBI" id="CHEBI:29103"/>
    </reaction>
</comment>
<evidence type="ECO:0000256" key="9">
    <source>
        <dbReference type="ARBA" id="ARBA00047524"/>
    </source>
</evidence>
<evidence type="ECO:0000256" key="13">
    <source>
        <dbReference type="SAM" id="Phobius"/>
    </source>
</evidence>
<dbReference type="GO" id="GO:0015386">
    <property type="term" value="F:potassium:proton antiporter activity"/>
    <property type="evidence" value="ECO:0007669"/>
    <property type="project" value="TreeGrafter"/>
</dbReference>
<evidence type="ECO:0000256" key="3">
    <source>
        <dbReference type="ARBA" id="ARBA00022692"/>
    </source>
</evidence>
<dbReference type="PANTHER" id="PTHR10110">
    <property type="entry name" value="SODIUM/HYDROGEN EXCHANGER"/>
    <property type="match status" value="1"/>
</dbReference>
<comment type="catalytic activity">
    <reaction evidence="9">
        <text>Na(+)(in) + H(+)(out) = Na(+)(out) + H(+)(in)</text>
        <dbReference type="Rhea" id="RHEA:29419"/>
        <dbReference type="ChEBI" id="CHEBI:15378"/>
        <dbReference type="ChEBI" id="CHEBI:29101"/>
    </reaction>
</comment>
<feature type="region of interest" description="Disordered" evidence="12">
    <location>
        <begin position="649"/>
        <end position="695"/>
    </location>
</feature>
<evidence type="ECO:0000256" key="6">
    <source>
        <dbReference type="ARBA" id="ARBA00023065"/>
    </source>
</evidence>
<evidence type="ECO:0000256" key="11">
    <source>
        <dbReference type="RuleBase" id="RU003722"/>
    </source>
</evidence>
<evidence type="ECO:0000256" key="2">
    <source>
        <dbReference type="ARBA" id="ARBA00022448"/>
    </source>
</evidence>
<dbReference type="InterPro" id="IPR006153">
    <property type="entry name" value="Cation/H_exchanger_TM"/>
</dbReference>
<dbReference type="InterPro" id="IPR018422">
    <property type="entry name" value="Cation/H_exchanger_CPA1"/>
</dbReference>
<dbReference type="GO" id="GO:0098719">
    <property type="term" value="P:sodium ion import across plasma membrane"/>
    <property type="evidence" value="ECO:0007669"/>
    <property type="project" value="TreeGrafter"/>
</dbReference>
<feature type="transmembrane region" description="Helical" evidence="13">
    <location>
        <begin position="130"/>
        <end position="154"/>
    </location>
</feature>
<evidence type="ECO:0000256" key="12">
    <source>
        <dbReference type="SAM" id="MobiDB-lite"/>
    </source>
</evidence>
<evidence type="ECO:0000256" key="8">
    <source>
        <dbReference type="ARBA" id="ARBA00023201"/>
    </source>
</evidence>
<feature type="transmembrane region" description="Helical" evidence="13">
    <location>
        <begin position="197"/>
        <end position="216"/>
    </location>
</feature>
<dbReference type="AlphaFoldDB" id="A0A7S1T0P4"/>
<comment type="similarity">
    <text evidence="11">Belongs to the monovalent cation:proton antiporter 1 (CPA1) transporter (TC 2.A.36) family.</text>
</comment>
<feature type="compositionally biased region" description="Polar residues" evidence="12">
    <location>
        <begin position="683"/>
        <end position="695"/>
    </location>
</feature>
<sequence length="695" mass="74604">MDGPMLQVARSLLQEADAIPMLNVTEIVEEDAANVEAWVSLGLVTQLLLLFTTLCIGHVLEKKEVVWFGEAATALIMGMVVGVIVRFSYTDESYDEVMSFQNEFFFLVLLPPIIFEAGFSLKVEPFLDNIGAICTFAFIGTFISTMSIGFIMWLGGKLGMSYGLTFMEATLFGAIVSATDPVTVLSVFQRLGANADLYSLVFGESVLNDAVAIVLYRTFMSFIGPDDGSATVGSGILSFFVIFIGSMLCGIGVAIISSFAFKTGYFQADNMLEPMLVILFAFTSYMVAEALELSGIVSILFCGIVMAKYTRPNLSEHAALHTGGFFRILASMAETFVFIYIGTSLCLERQAWGLGLTWAFLFLSLFALAISRALNVYPLAAAVNFMRPKEVAIPRTHQHMLWFSGLRGAIAFALSLSAAADLGEPGRVFLTTTFFIILFTVLFNGGMSAYLLSKFHLKGGPAGGVFTLRRYHSLMENEMVEVSKDGSGLPPESSQLASSHGAGPPLDDVPLGERETGDSIHSSTGLNGHGMGSPENSGSPKLSPTKASSVHRSSSLGEALSKSIVPQLKQMHEKVKEINGQSLSEKLSNIDRRYISKYLVGDNSSAVPVRKVDPEGVGLRPTSSDPQLESIELSMSDSSNHCGDAVASLGISPNASNRDAGMKAAASTPVELETSIDVGEAAPSSSDWESFNSTK</sequence>
<keyword evidence="4 13" id="KW-1133">Transmembrane helix</keyword>
<keyword evidence="7 13" id="KW-0472">Membrane</keyword>
<dbReference type="GO" id="GO:0015385">
    <property type="term" value="F:sodium:proton antiporter activity"/>
    <property type="evidence" value="ECO:0007669"/>
    <property type="project" value="InterPro"/>
</dbReference>
<dbReference type="GO" id="GO:0005768">
    <property type="term" value="C:endosome"/>
    <property type="evidence" value="ECO:0007669"/>
    <property type="project" value="TreeGrafter"/>
</dbReference>
<feature type="transmembrane region" description="Helical" evidence="13">
    <location>
        <begin position="355"/>
        <end position="380"/>
    </location>
</feature>
<dbReference type="EMBL" id="HBGG01031314">
    <property type="protein sequence ID" value="CAD9214109.1"/>
    <property type="molecule type" value="Transcribed_RNA"/>
</dbReference>
<dbReference type="Pfam" id="PF00999">
    <property type="entry name" value="Na_H_Exchanger"/>
    <property type="match status" value="1"/>
</dbReference>
<comment type="subcellular location">
    <subcellularLocation>
        <location evidence="1">Membrane</location>
        <topology evidence="1">Multi-pass membrane protein</topology>
    </subcellularLocation>
</comment>
<keyword evidence="5" id="KW-0915">Sodium</keyword>
<accession>A0A7S1T0P4</accession>
<feature type="transmembrane region" description="Helical" evidence="13">
    <location>
        <begin position="236"/>
        <end position="259"/>
    </location>
</feature>
<dbReference type="NCBIfam" id="TIGR00840">
    <property type="entry name" value="b_cpa1"/>
    <property type="match status" value="1"/>
</dbReference>
<feature type="transmembrane region" description="Helical" evidence="13">
    <location>
        <begin position="432"/>
        <end position="452"/>
    </location>
</feature>
<keyword evidence="3 11" id="KW-0812">Transmembrane</keyword>
<evidence type="ECO:0000256" key="4">
    <source>
        <dbReference type="ARBA" id="ARBA00022989"/>
    </source>
</evidence>
<evidence type="ECO:0000256" key="1">
    <source>
        <dbReference type="ARBA" id="ARBA00004141"/>
    </source>
</evidence>
<name>A0A7S1T0P4_9CHLO</name>
<evidence type="ECO:0000256" key="7">
    <source>
        <dbReference type="ARBA" id="ARBA00023136"/>
    </source>
</evidence>
<dbReference type="GO" id="GO:0051453">
    <property type="term" value="P:regulation of intracellular pH"/>
    <property type="evidence" value="ECO:0007669"/>
    <property type="project" value="TreeGrafter"/>
</dbReference>
<feature type="compositionally biased region" description="Polar residues" evidence="12">
    <location>
        <begin position="534"/>
        <end position="556"/>
    </location>
</feature>
<evidence type="ECO:0000259" key="14">
    <source>
        <dbReference type="Pfam" id="PF00999"/>
    </source>
</evidence>
<organism evidence="15">
    <name type="scientific">Tetraselmis chuii</name>
    <dbReference type="NCBI Taxonomy" id="63592"/>
    <lineage>
        <taxon>Eukaryota</taxon>
        <taxon>Viridiplantae</taxon>
        <taxon>Chlorophyta</taxon>
        <taxon>core chlorophytes</taxon>
        <taxon>Chlorodendrophyceae</taxon>
        <taxon>Chlorodendrales</taxon>
        <taxon>Chlorodendraceae</taxon>
        <taxon>Tetraselmis</taxon>
    </lineage>
</organism>
<dbReference type="PANTHER" id="PTHR10110:SF187">
    <property type="entry name" value="SODIUM_HYDROGEN EXCHANGER"/>
    <property type="match status" value="1"/>
</dbReference>
<protein>
    <recommendedName>
        <fullName evidence="11">Sodium/hydrogen exchanger</fullName>
    </recommendedName>
</protein>
<feature type="region of interest" description="Disordered" evidence="12">
    <location>
        <begin position="482"/>
        <end position="558"/>
    </location>
</feature>
<proteinExistence type="inferred from homology"/>
<feature type="transmembrane region" description="Helical" evidence="13">
    <location>
        <begin position="322"/>
        <end position="343"/>
    </location>
</feature>
<feature type="transmembrane region" description="Helical" evidence="13">
    <location>
        <begin position="160"/>
        <end position="185"/>
    </location>
</feature>
<feature type="transmembrane region" description="Helical" evidence="13">
    <location>
        <begin position="271"/>
        <end position="287"/>
    </location>
</feature>
<feature type="transmembrane region" description="Helical" evidence="13">
    <location>
        <begin position="104"/>
        <end position="123"/>
    </location>
</feature>
<evidence type="ECO:0000313" key="15">
    <source>
        <dbReference type="EMBL" id="CAD9214109.1"/>
    </source>
</evidence>
<dbReference type="GO" id="GO:0005886">
    <property type="term" value="C:plasma membrane"/>
    <property type="evidence" value="ECO:0007669"/>
    <property type="project" value="TreeGrafter"/>
</dbReference>
<keyword evidence="2 11" id="KW-0813">Transport</keyword>
<keyword evidence="11" id="KW-0050">Antiport</keyword>
<evidence type="ECO:0000256" key="5">
    <source>
        <dbReference type="ARBA" id="ARBA00023053"/>
    </source>
</evidence>
<dbReference type="InterPro" id="IPR004709">
    <property type="entry name" value="NaH_exchanger"/>
</dbReference>
<dbReference type="Gene3D" id="6.10.140.1330">
    <property type="match status" value="1"/>
</dbReference>
<feature type="transmembrane region" description="Helical" evidence="13">
    <location>
        <begin position="37"/>
        <end position="60"/>
    </location>
</feature>
<feature type="domain" description="Cation/H+ exchanger transmembrane" evidence="14">
    <location>
        <begin position="64"/>
        <end position="452"/>
    </location>
</feature>
<gene>
    <name evidence="15" type="ORF">TCHU04912_LOCUS16348</name>
</gene>
<keyword evidence="8 11" id="KW-0739">Sodium transport</keyword>
<reference evidence="15" key="1">
    <citation type="submission" date="2021-01" db="EMBL/GenBank/DDBJ databases">
        <authorList>
            <person name="Corre E."/>
            <person name="Pelletier E."/>
            <person name="Niang G."/>
            <person name="Scheremetjew M."/>
            <person name="Finn R."/>
            <person name="Kale V."/>
            <person name="Holt S."/>
            <person name="Cochrane G."/>
            <person name="Meng A."/>
            <person name="Brown T."/>
            <person name="Cohen L."/>
        </authorList>
    </citation>
    <scope>NUCLEOTIDE SEQUENCE</scope>
    <source>
        <strain evidence="15">PLY429</strain>
    </source>
</reference>
<evidence type="ECO:0000256" key="10">
    <source>
        <dbReference type="ARBA" id="ARBA00047912"/>
    </source>
</evidence>
<keyword evidence="6 11" id="KW-0406">Ion transport</keyword>
<dbReference type="PRINTS" id="PR01084">
    <property type="entry name" value="NAHEXCHNGR"/>
</dbReference>
<feature type="transmembrane region" description="Helical" evidence="13">
    <location>
        <begin position="67"/>
        <end position="89"/>
    </location>
</feature>
<feature type="transmembrane region" description="Helical" evidence="13">
    <location>
        <begin position="401"/>
        <end position="420"/>
    </location>
</feature>